<dbReference type="Proteomes" id="UP000176850">
    <property type="component" value="Unassembled WGS sequence"/>
</dbReference>
<protein>
    <submittedName>
        <fullName evidence="1">Uncharacterized protein</fullName>
    </submittedName>
</protein>
<comment type="caution">
    <text evidence="1">The sequence shown here is derived from an EMBL/GenBank/DDBJ whole genome shotgun (WGS) entry which is preliminary data.</text>
</comment>
<organism evidence="1 2">
    <name type="scientific">Candidatus Roizmanbacteria bacterium RIFCSPHIGHO2_01_FULL_39_24</name>
    <dbReference type="NCBI Taxonomy" id="1802032"/>
    <lineage>
        <taxon>Bacteria</taxon>
        <taxon>Candidatus Roizmaniibacteriota</taxon>
    </lineage>
</organism>
<sequence length="217" mass="24820">MTSRKPTSPKKSSTQDFIEIEAVFEDVLMMKDYSCCVIIEPGATNFGLLGAEEQSALIYSFASLLNSLSFPVQIEILSRRMDISSYLNYLDAKLVDQTDEIIKKRLVSYIAFIKNMIKKNTVLEKTFYFIIPFSKLELGISQSSKTKLEKDYVFTRAKTSLYPKRDHLLRLLKKAGLGGRILYEQEIVELFYNLYNPSSTGRKLASIKNYTDIILTS</sequence>
<accession>A0A1F7GFQ0</accession>
<proteinExistence type="predicted"/>
<dbReference type="AlphaFoldDB" id="A0A1F7GFQ0"/>
<name>A0A1F7GFQ0_9BACT</name>
<evidence type="ECO:0000313" key="2">
    <source>
        <dbReference type="Proteomes" id="UP000176850"/>
    </source>
</evidence>
<gene>
    <name evidence="1" type="ORF">A2799_01865</name>
</gene>
<dbReference type="EMBL" id="MFZH01000038">
    <property type="protein sequence ID" value="OGK17740.1"/>
    <property type="molecule type" value="Genomic_DNA"/>
</dbReference>
<evidence type="ECO:0000313" key="1">
    <source>
        <dbReference type="EMBL" id="OGK17740.1"/>
    </source>
</evidence>
<reference evidence="1 2" key="1">
    <citation type="journal article" date="2016" name="Nat. Commun.">
        <title>Thousands of microbial genomes shed light on interconnected biogeochemical processes in an aquifer system.</title>
        <authorList>
            <person name="Anantharaman K."/>
            <person name="Brown C.T."/>
            <person name="Hug L.A."/>
            <person name="Sharon I."/>
            <person name="Castelle C.J."/>
            <person name="Probst A.J."/>
            <person name="Thomas B.C."/>
            <person name="Singh A."/>
            <person name="Wilkins M.J."/>
            <person name="Karaoz U."/>
            <person name="Brodie E.L."/>
            <person name="Williams K.H."/>
            <person name="Hubbard S.S."/>
            <person name="Banfield J.F."/>
        </authorList>
    </citation>
    <scope>NUCLEOTIDE SEQUENCE [LARGE SCALE GENOMIC DNA]</scope>
</reference>